<dbReference type="Proteomes" id="UP000271974">
    <property type="component" value="Unassembled WGS sequence"/>
</dbReference>
<sequence>MASSTEVDYTIQKVLSDIHVHAERQNCTEPANAINSRHDGEKTLSRFYFKMPHEVESAPAELTSTKSLRDVPFCERRSQKSASDPSEHLEGNPCIQNEEICEIDISPTDIEQTVDNDGDLIICRRKPKDVCYQRLIEDQSCSLIPCYGLSEESNPSSWVIT</sequence>
<evidence type="ECO:0000313" key="2">
    <source>
        <dbReference type="Proteomes" id="UP000271974"/>
    </source>
</evidence>
<organism evidence="1 2">
    <name type="scientific">Elysia chlorotica</name>
    <name type="common">Eastern emerald elysia</name>
    <name type="synonym">Sea slug</name>
    <dbReference type="NCBI Taxonomy" id="188477"/>
    <lineage>
        <taxon>Eukaryota</taxon>
        <taxon>Metazoa</taxon>
        <taxon>Spiralia</taxon>
        <taxon>Lophotrochozoa</taxon>
        <taxon>Mollusca</taxon>
        <taxon>Gastropoda</taxon>
        <taxon>Heterobranchia</taxon>
        <taxon>Euthyneura</taxon>
        <taxon>Panpulmonata</taxon>
        <taxon>Sacoglossa</taxon>
        <taxon>Placobranchoidea</taxon>
        <taxon>Plakobranchidae</taxon>
        <taxon>Elysia</taxon>
    </lineage>
</organism>
<proteinExistence type="predicted"/>
<accession>A0A433SMD4</accession>
<evidence type="ECO:0000313" key="1">
    <source>
        <dbReference type="EMBL" id="RUS70322.1"/>
    </source>
</evidence>
<keyword evidence="2" id="KW-1185">Reference proteome</keyword>
<dbReference type="EMBL" id="RQTK01001439">
    <property type="protein sequence ID" value="RUS70322.1"/>
    <property type="molecule type" value="Genomic_DNA"/>
</dbReference>
<dbReference type="AlphaFoldDB" id="A0A433SMD4"/>
<comment type="caution">
    <text evidence="1">The sequence shown here is derived from an EMBL/GenBank/DDBJ whole genome shotgun (WGS) entry which is preliminary data.</text>
</comment>
<gene>
    <name evidence="1" type="ORF">EGW08_021919</name>
</gene>
<name>A0A433SMD4_ELYCH</name>
<reference evidence="1 2" key="1">
    <citation type="submission" date="2019-01" db="EMBL/GenBank/DDBJ databases">
        <title>A draft genome assembly of the solar-powered sea slug Elysia chlorotica.</title>
        <authorList>
            <person name="Cai H."/>
            <person name="Li Q."/>
            <person name="Fang X."/>
            <person name="Li J."/>
            <person name="Curtis N.E."/>
            <person name="Altenburger A."/>
            <person name="Shibata T."/>
            <person name="Feng M."/>
            <person name="Maeda T."/>
            <person name="Schwartz J.A."/>
            <person name="Shigenobu S."/>
            <person name="Lundholm N."/>
            <person name="Nishiyama T."/>
            <person name="Yang H."/>
            <person name="Hasebe M."/>
            <person name="Li S."/>
            <person name="Pierce S.K."/>
            <person name="Wang J."/>
        </authorList>
    </citation>
    <scope>NUCLEOTIDE SEQUENCE [LARGE SCALE GENOMIC DNA]</scope>
    <source>
        <strain evidence="1">EC2010</strain>
        <tissue evidence="1">Whole organism of an adult</tissue>
    </source>
</reference>
<protein>
    <submittedName>
        <fullName evidence="1">Uncharacterized protein</fullName>
    </submittedName>
</protein>
<feature type="non-terminal residue" evidence="1">
    <location>
        <position position="161"/>
    </location>
</feature>